<evidence type="ECO:0000313" key="2">
    <source>
        <dbReference type="EMBL" id="KXS11914.1"/>
    </source>
</evidence>
<feature type="domain" description="NmrA-like" evidence="1">
    <location>
        <begin position="6"/>
        <end position="146"/>
    </location>
</feature>
<dbReference type="EMBL" id="KQ965794">
    <property type="protein sequence ID" value="KXS11914.1"/>
    <property type="molecule type" value="Genomic_DNA"/>
</dbReference>
<evidence type="ECO:0000313" key="3">
    <source>
        <dbReference type="Proteomes" id="UP000070544"/>
    </source>
</evidence>
<dbReference type="Gene3D" id="3.90.25.10">
    <property type="entry name" value="UDP-galactose 4-epimerase, domain 1"/>
    <property type="match status" value="1"/>
</dbReference>
<dbReference type="OrthoDB" id="2143011at2759"/>
<dbReference type="STRING" id="1344416.A0A139A597"/>
<gene>
    <name evidence="2" type="ORF">M427DRAFT_137728</name>
</gene>
<dbReference type="InterPro" id="IPR008030">
    <property type="entry name" value="NmrA-like"/>
</dbReference>
<keyword evidence="3" id="KW-1185">Reference proteome</keyword>
<dbReference type="InterPro" id="IPR050608">
    <property type="entry name" value="NmrA-type/Isoflavone_red_sf"/>
</dbReference>
<dbReference type="OMA" id="IAWEVEL"/>
<dbReference type="InterPro" id="IPR036291">
    <property type="entry name" value="NAD(P)-bd_dom_sf"/>
</dbReference>
<accession>A0A139A597</accession>
<organism evidence="2 3">
    <name type="scientific">Gonapodya prolifera (strain JEL478)</name>
    <name type="common">Monoblepharis prolifera</name>
    <dbReference type="NCBI Taxonomy" id="1344416"/>
    <lineage>
        <taxon>Eukaryota</taxon>
        <taxon>Fungi</taxon>
        <taxon>Fungi incertae sedis</taxon>
        <taxon>Chytridiomycota</taxon>
        <taxon>Chytridiomycota incertae sedis</taxon>
        <taxon>Monoblepharidomycetes</taxon>
        <taxon>Monoblepharidales</taxon>
        <taxon>Gonapodyaceae</taxon>
        <taxon>Gonapodya</taxon>
    </lineage>
</organism>
<dbReference type="SUPFAM" id="SSF51735">
    <property type="entry name" value="NAD(P)-binding Rossmann-fold domains"/>
    <property type="match status" value="1"/>
</dbReference>
<dbReference type="PANTHER" id="PTHR43349">
    <property type="entry name" value="PINORESINOL REDUCTASE-RELATED"/>
    <property type="match status" value="1"/>
</dbReference>
<dbReference type="Gene3D" id="3.40.50.720">
    <property type="entry name" value="NAD(P)-binding Rossmann-like Domain"/>
    <property type="match status" value="1"/>
</dbReference>
<dbReference type="AlphaFoldDB" id="A0A139A597"/>
<dbReference type="Proteomes" id="UP000070544">
    <property type="component" value="Unassembled WGS sequence"/>
</dbReference>
<name>A0A139A597_GONPJ</name>
<proteinExistence type="predicted"/>
<evidence type="ECO:0000259" key="1">
    <source>
        <dbReference type="Pfam" id="PF05368"/>
    </source>
</evidence>
<sequence>MSAPPTVLIIGSTGATGFNILTDSRSCHIIGVIQQSTLNDTTHAPRVAQLRSLGVEIRSGSTNDTEEKIRVWLQKVDVVVSAVVARDLLTQIKVVKVTKEVGVTSFVPSDFAGYFPSGVMALQDKKEIVHKYIVDSGIGYIFIDTGSWYVEAGLHHRLLTYTVIGSGDLPNAITHHPDVGNLVAKIVLDPRTLNKRVFCMAETITMNQMGKIYEEETGNKLTWTKADDEQTLRRYKELHATLPPLETNPDLPLELMLVDYTVARWIRGYNVPPEASLKSWHLYPEFKCIRWRGWIRHVAWKGVSVGAQLSVAT</sequence>
<protein>
    <submittedName>
        <fullName evidence="2">NAD(P)-binding protein</fullName>
    </submittedName>
</protein>
<dbReference type="Pfam" id="PF05368">
    <property type="entry name" value="NmrA"/>
    <property type="match status" value="1"/>
</dbReference>
<dbReference type="PANTHER" id="PTHR43349:SF93">
    <property type="entry name" value="ISOFLAVONE REDUCTASE HOMOLOG P3-RELATED"/>
    <property type="match status" value="1"/>
</dbReference>
<reference evidence="2 3" key="1">
    <citation type="journal article" date="2015" name="Genome Biol. Evol.">
        <title>Phylogenomic analyses indicate that early fungi evolved digesting cell walls of algal ancestors of land plants.</title>
        <authorList>
            <person name="Chang Y."/>
            <person name="Wang S."/>
            <person name="Sekimoto S."/>
            <person name="Aerts A.L."/>
            <person name="Choi C."/>
            <person name="Clum A."/>
            <person name="LaButti K.M."/>
            <person name="Lindquist E.A."/>
            <person name="Yee Ngan C."/>
            <person name="Ohm R.A."/>
            <person name="Salamov A.A."/>
            <person name="Grigoriev I.V."/>
            <person name="Spatafora J.W."/>
            <person name="Berbee M.L."/>
        </authorList>
    </citation>
    <scope>NUCLEOTIDE SEQUENCE [LARGE SCALE GENOMIC DNA]</scope>
    <source>
        <strain evidence="2 3">JEL478</strain>
    </source>
</reference>